<dbReference type="Proteomes" id="UP000195880">
    <property type="component" value="Chromosome"/>
</dbReference>
<accession>A0A1Z1WN33</accession>
<evidence type="ECO:0000313" key="1">
    <source>
        <dbReference type="EMBL" id="ARX87864.1"/>
    </source>
</evidence>
<reference evidence="1 2" key="1">
    <citation type="submission" date="2017-05" db="EMBL/GenBank/DDBJ databases">
        <title>Streptomyces alboflavus Genome sequencing and assembly.</title>
        <authorList>
            <person name="Wang Y."/>
            <person name="Du B."/>
            <person name="Ding Y."/>
            <person name="Liu H."/>
            <person name="Hou Q."/>
            <person name="Liu K."/>
            <person name="Wang C."/>
            <person name="Yao L."/>
        </authorList>
    </citation>
    <scope>NUCLEOTIDE SEQUENCE [LARGE SCALE GENOMIC DNA]</scope>
    <source>
        <strain evidence="1 2">MDJK44</strain>
    </source>
</reference>
<dbReference type="KEGG" id="salf:SMD44_07346"/>
<organism evidence="1 2">
    <name type="scientific">Streptomyces alboflavus</name>
    <dbReference type="NCBI Taxonomy" id="67267"/>
    <lineage>
        <taxon>Bacteria</taxon>
        <taxon>Bacillati</taxon>
        <taxon>Actinomycetota</taxon>
        <taxon>Actinomycetes</taxon>
        <taxon>Kitasatosporales</taxon>
        <taxon>Streptomycetaceae</taxon>
        <taxon>Streptomyces</taxon>
    </lineage>
</organism>
<dbReference type="EMBL" id="CP021748">
    <property type="protein sequence ID" value="ARX87864.1"/>
    <property type="molecule type" value="Genomic_DNA"/>
</dbReference>
<dbReference type="AlphaFoldDB" id="A0A1Z1WN33"/>
<proteinExistence type="predicted"/>
<gene>
    <name evidence="1" type="ORF">SMD44_07346</name>
</gene>
<evidence type="ECO:0000313" key="2">
    <source>
        <dbReference type="Proteomes" id="UP000195880"/>
    </source>
</evidence>
<name>A0A1Z1WN33_9ACTN</name>
<protein>
    <submittedName>
        <fullName evidence="1">Uncharacterized protein</fullName>
    </submittedName>
</protein>
<keyword evidence="2" id="KW-1185">Reference proteome</keyword>
<sequence length="31" mass="3594">MYFPCDVHVHVVLRHAKLASSYVTVSKFEDD</sequence>